<sequence length="70" mass="7629">MSDVFDDILDGNVHLVDNKYLIFYVLDHVEDEASADHKQIRTSCFGTVDAVCTVDSGSDSMSVSSVSSKL</sequence>
<dbReference type="RefSeq" id="YP_009506235.1">
    <property type="nucleotide sequence ID" value="NC_038375.1"/>
</dbReference>
<dbReference type="Pfam" id="PF07206">
    <property type="entry name" value="Baculo_LEF-10"/>
    <property type="match status" value="1"/>
</dbReference>
<dbReference type="KEGG" id="vg:37617040"/>
<proteinExistence type="predicted"/>
<name>A0A1D8QLG8_GVTN</name>
<dbReference type="InterPro" id="IPR009855">
    <property type="entry name" value="Baculo_LEF-10"/>
</dbReference>
<protein>
    <submittedName>
        <fullName evidence="1">Lef-10</fullName>
    </submittedName>
</protein>
<dbReference type="GeneID" id="37617040"/>
<evidence type="ECO:0000313" key="1">
    <source>
        <dbReference type="EMBL" id="AOW41503.1"/>
    </source>
</evidence>
<reference evidence="1 2" key="1">
    <citation type="submission" date="2016-02" db="EMBL/GenBank/DDBJ databases">
        <title>Genome sequence of a new Betabaculovirus TnGV isolated from the cabagge looper Trichoplusia ni (Lepidoptera: Noctuidae).</title>
        <authorList>
            <person name="Del Rincon-Castro M.C."/>
            <person name="Bivian-Hernandez Mdl.A."/>
            <person name="Lopez-Tlacomulco J.J."/>
            <person name="Ibarra J.E."/>
        </authorList>
    </citation>
    <scope>NUCLEOTIDE SEQUENCE [LARGE SCALE GENOMIC DNA]</scope>
    <source>
        <strain evidence="1">LBIV-12</strain>
    </source>
</reference>
<evidence type="ECO:0000313" key="2">
    <source>
        <dbReference type="Proteomes" id="UP000232707"/>
    </source>
</evidence>
<keyword evidence="2" id="KW-1185">Reference proteome</keyword>
<dbReference type="EMBL" id="KU752557">
    <property type="protein sequence ID" value="AOW41503.1"/>
    <property type="molecule type" value="Genomic_DNA"/>
</dbReference>
<dbReference type="Proteomes" id="UP000232707">
    <property type="component" value="Segment"/>
</dbReference>
<accession>A0A1D8QLG8</accession>
<organism evidence="1 2">
    <name type="scientific">Trichoplusia ni granulovirus LBIV-12</name>
    <dbReference type="NCBI Taxonomy" id="1916701"/>
    <lineage>
        <taxon>Viruses</taxon>
        <taxon>Viruses incertae sedis</taxon>
        <taxon>Naldaviricetes</taxon>
        <taxon>Lefavirales</taxon>
        <taxon>Baculoviridae</taxon>
        <taxon>Betabaculovirus</taxon>
        <taxon>Betabaculovirus trini</taxon>
    </lineage>
</organism>